<feature type="region of interest" description="Disordered" evidence="5">
    <location>
        <begin position="417"/>
        <end position="522"/>
    </location>
</feature>
<dbReference type="PROSITE" id="PS50188">
    <property type="entry name" value="B302_SPRY"/>
    <property type="match status" value="1"/>
</dbReference>
<keyword evidence="4 6" id="KW-0472">Membrane</keyword>
<dbReference type="CDD" id="cd12910">
    <property type="entry name" value="SPRY_SSH4_like"/>
    <property type="match status" value="1"/>
</dbReference>
<dbReference type="InterPro" id="IPR035780">
    <property type="entry name" value="SPRY_Ssh4-like"/>
</dbReference>
<evidence type="ECO:0000256" key="2">
    <source>
        <dbReference type="ARBA" id="ARBA00022692"/>
    </source>
</evidence>
<dbReference type="InterPro" id="IPR050618">
    <property type="entry name" value="Ubq-SigPath_Reg"/>
</dbReference>
<keyword evidence="3 6" id="KW-1133">Transmembrane helix</keyword>
<dbReference type="SUPFAM" id="SSF49899">
    <property type="entry name" value="Concanavalin A-like lectins/glucanases"/>
    <property type="match status" value="1"/>
</dbReference>
<evidence type="ECO:0000256" key="1">
    <source>
        <dbReference type="ARBA" id="ARBA00004167"/>
    </source>
</evidence>
<dbReference type="Proteomes" id="UP000536275">
    <property type="component" value="Unassembled WGS sequence"/>
</dbReference>
<evidence type="ECO:0000259" key="7">
    <source>
        <dbReference type="PROSITE" id="PS50188"/>
    </source>
</evidence>
<feature type="compositionally biased region" description="Acidic residues" evidence="5">
    <location>
        <begin position="465"/>
        <end position="484"/>
    </location>
</feature>
<dbReference type="InterPro" id="IPR013320">
    <property type="entry name" value="ConA-like_dom_sf"/>
</dbReference>
<accession>A0A8H6BW17</accession>
<comment type="subcellular location">
    <subcellularLocation>
        <location evidence="1">Membrane</location>
        <topology evidence="1">Single-pass membrane protein</topology>
    </subcellularLocation>
</comment>
<dbReference type="InterPro" id="IPR003877">
    <property type="entry name" value="SPRY_dom"/>
</dbReference>
<dbReference type="GO" id="GO:0016020">
    <property type="term" value="C:membrane"/>
    <property type="evidence" value="ECO:0007669"/>
    <property type="project" value="UniProtKB-SubCell"/>
</dbReference>
<dbReference type="InterPro" id="IPR043136">
    <property type="entry name" value="B30.2/SPRY_sf"/>
</dbReference>
<evidence type="ECO:0000313" key="8">
    <source>
        <dbReference type="EMBL" id="KAF6066408.1"/>
    </source>
</evidence>
<reference evidence="8 9" key="1">
    <citation type="submission" date="2020-03" db="EMBL/GenBank/DDBJ databases">
        <title>FDA dAtabase for Regulatory Grade micrObial Sequences (FDA-ARGOS): Supporting development and validation of Infectious Disease Dx tests.</title>
        <authorList>
            <person name="Campos J."/>
            <person name="Goldberg B."/>
            <person name="Tallon L."/>
            <person name="Sadzewicz L."/>
            <person name="Vavikolanu K."/>
            <person name="Mehta A."/>
            <person name="Aluvathingal J."/>
            <person name="Nadendla S."/>
            <person name="Nandy P."/>
            <person name="Geyer C."/>
            <person name="Yan Y."/>
            <person name="Sichtig H."/>
        </authorList>
    </citation>
    <scope>NUCLEOTIDE SEQUENCE [LARGE SCALE GENOMIC DNA]</scope>
    <source>
        <strain evidence="8 9">FDAARGOS_656</strain>
    </source>
</reference>
<evidence type="ECO:0000256" key="3">
    <source>
        <dbReference type="ARBA" id="ARBA00022989"/>
    </source>
</evidence>
<protein>
    <submittedName>
        <fullName evidence="8">SPRY domain family protein</fullName>
    </submittedName>
</protein>
<dbReference type="EMBL" id="JABWAD010000058">
    <property type="protein sequence ID" value="KAF6066408.1"/>
    <property type="molecule type" value="Genomic_DNA"/>
</dbReference>
<organism evidence="8 9">
    <name type="scientific">Candida albicans</name>
    <name type="common">Yeast</name>
    <dbReference type="NCBI Taxonomy" id="5476"/>
    <lineage>
        <taxon>Eukaryota</taxon>
        <taxon>Fungi</taxon>
        <taxon>Dikarya</taxon>
        <taxon>Ascomycota</taxon>
        <taxon>Saccharomycotina</taxon>
        <taxon>Pichiomycetes</taxon>
        <taxon>Debaryomycetaceae</taxon>
        <taxon>Candida/Lodderomyces clade</taxon>
        <taxon>Candida</taxon>
    </lineage>
</organism>
<sequence>MFLSVLFMAPFTRAHPTIFTQYNGGLDDQQPVIKPPFRHSNGQETSDDDLVTFLIISSITFASLVVVILLSLVIFWVVKRSRQLSQDELDREEENQAYLELNSDEQELYFQSKEFLTNSPYLVGDLTLSQELSIQEKGITAFEFQKDVVLTNNDLMILNKYELNFFQNFECSTQTNLPIPMKNEVYYFESKIYSLPNPDETIISIGLSIKPYPWFRLPGRHPHSICYDSNGYRRHNQPFPFTNDPPFPKLVEGDVIGVGYRTRSGTVFFTRNGKKISESKLGGHVKNFKISNKGQLFPTIGANNVCSVHVNLGQMGFVFIEGNVKHWGYAPLEGNGPAPPVYNKYNSDILLERSEIDDDDLSERENDFPPDFWAINGSENEAARTVSPHALDQDKFSYNAYSEVNSNDERITLASLVPPVKPPSYNEELEEGNSSSTINPMLPEEQKQTEEDKKSNDRHSSEGVADAEDNQNIDAEVVENDEVINDATQAEPFDITAENSNTVEADSININQTADVDNDTPE</sequence>
<comment type="caution">
    <text evidence="8">The sequence shown here is derived from an EMBL/GenBank/DDBJ whole genome shotgun (WGS) entry which is preliminary data.</text>
</comment>
<dbReference type="SMART" id="SM00449">
    <property type="entry name" value="SPRY"/>
    <property type="match status" value="1"/>
</dbReference>
<name>A0A8H6BW17_CANAX</name>
<gene>
    <name evidence="8" type="ORF">FOB64_004672</name>
</gene>
<feature type="compositionally biased region" description="Polar residues" evidence="5">
    <location>
        <begin position="497"/>
        <end position="515"/>
    </location>
</feature>
<feature type="domain" description="B30.2/SPRY" evidence="7">
    <location>
        <begin position="101"/>
        <end position="317"/>
    </location>
</feature>
<evidence type="ECO:0000313" key="9">
    <source>
        <dbReference type="Proteomes" id="UP000536275"/>
    </source>
</evidence>
<evidence type="ECO:0000256" key="6">
    <source>
        <dbReference type="SAM" id="Phobius"/>
    </source>
</evidence>
<dbReference type="AlphaFoldDB" id="A0A8H6BW17"/>
<dbReference type="InterPro" id="IPR001870">
    <property type="entry name" value="B30.2/SPRY"/>
</dbReference>
<evidence type="ECO:0000256" key="5">
    <source>
        <dbReference type="SAM" id="MobiDB-lite"/>
    </source>
</evidence>
<feature type="transmembrane region" description="Helical" evidence="6">
    <location>
        <begin position="50"/>
        <end position="78"/>
    </location>
</feature>
<feature type="compositionally biased region" description="Basic and acidic residues" evidence="5">
    <location>
        <begin position="444"/>
        <end position="461"/>
    </location>
</feature>
<proteinExistence type="predicted"/>
<keyword evidence="2 6" id="KW-0812">Transmembrane</keyword>
<dbReference type="Gene3D" id="2.60.120.920">
    <property type="match status" value="1"/>
</dbReference>
<evidence type="ECO:0000256" key="4">
    <source>
        <dbReference type="ARBA" id="ARBA00023136"/>
    </source>
</evidence>
<dbReference type="Pfam" id="PF00622">
    <property type="entry name" value="SPRY"/>
    <property type="match status" value="1"/>
</dbReference>
<dbReference type="PANTHER" id="PTHR12864">
    <property type="entry name" value="RAN BINDING PROTEIN 9-RELATED"/>
    <property type="match status" value="1"/>
</dbReference>